<dbReference type="EMBL" id="QASA01000001">
    <property type="protein sequence ID" value="RDC64125.1"/>
    <property type="molecule type" value="Genomic_DNA"/>
</dbReference>
<protein>
    <submittedName>
        <fullName evidence="1">Uncharacterized protein</fullName>
    </submittedName>
</protein>
<dbReference type="AlphaFoldDB" id="A0A369QKF4"/>
<evidence type="ECO:0000313" key="2">
    <source>
        <dbReference type="Proteomes" id="UP000253919"/>
    </source>
</evidence>
<proteinExistence type="predicted"/>
<dbReference type="Proteomes" id="UP000253919">
    <property type="component" value="Unassembled WGS sequence"/>
</dbReference>
<comment type="caution">
    <text evidence="1">The sequence shown here is derived from an EMBL/GenBank/DDBJ whole genome shotgun (WGS) entry which is preliminary data.</text>
</comment>
<name>A0A369QKF4_9BACT</name>
<keyword evidence="2" id="KW-1185">Reference proteome</keyword>
<evidence type="ECO:0000313" key="1">
    <source>
        <dbReference type="EMBL" id="RDC64125.1"/>
    </source>
</evidence>
<organism evidence="1 2">
    <name type="scientific">Adhaeribacter pallidiroseus</name>
    <dbReference type="NCBI Taxonomy" id="2072847"/>
    <lineage>
        <taxon>Bacteria</taxon>
        <taxon>Pseudomonadati</taxon>
        <taxon>Bacteroidota</taxon>
        <taxon>Cytophagia</taxon>
        <taxon>Cytophagales</taxon>
        <taxon>Hymenobacteraceae</taxon>
        <taxon>Adhaeribacter</taxon>
    </lineage>
</organism>
<reference evidence="1 2" key="1">
    <citation type="submission" date="2018-04" db="EMBL/GenBank/DDBJ databases">
        <title>Adhaeribacter sp. HMF7616 genome sequencing and assembly.</title>
        <authorList>
            <person name="Kang H."/>
            <person name="Kang J."/>
            <person name="Cha I."/>
            <person name="Kim H."/>
            <person name="Joh K."/>
        </authorList>
    </citation>
    <scope>NUCLEOTIDE SEQUENCE [LARGE SCALE GENOMIC DNA]</scope>
    <source>
        <strain evidence="1 2">HMF7616</strain>
    </source>
</reference>
<sequence>MITLDIILILKMSLEVKKYNLDFEQQWDQFVEQVAINGTILHTRKFFNHNSLNSINDDSLLFLRKTSLLLCFLLH</sequence>
<gene>
    <name evidence="1" type="ORF">AHMF7616_02735</name>
</gene>
<accession>A0A369QKF4</accession>